<keyword evidence="5 8" id="KW-0808">Transferase</keyword>
<dbReference type="Proteomes" id="UP000247005">
    <property type="component" value="Unassembled WGS sequence"/>
</dbReference>
<dbReference type="NCBIfam" id="NF007610">
    <property type="entry name" value="PRK10258.1"/>
    <property type="match status" value="1"/>
</dbReference>
<protein>
    <recommendedName>
        <fullName evidence="3 8">Malonyl-[acyl-carrier protein] O-methyltransferase</fullName>
        <shortName evidence="8">Malonyl-ACP O-methyltransferase</shortName>
        <ecNumber evidence="3 8">2.1.1.197</ecNumber>
    </recommendedName>
    <alternativeName>
        <fullName evidence="8">Biotin synthesis protein BioC</fullName>
    </alternativeName>
</protein>
<sequence length="251" mass="27751">MPQVDKQAVAAAFGRAASVYLQHDSLQRQSAAALLSKLPAQPVPRVLDAGCGPGGMSRYWREQGSLVTALDLSAPMLEEAQRQAAADHYLLADIEAIPLADAQFDLAWSNLAVQWCDNLQVAIAELYRLVRPGGRVAFTTLIAGSLPEVAQAWQAVDGRPHVNRFMPVEAVHAALSGWRYRHYQPSIRLMFPDALSAMRSLKGTGATHLHEGRNHRPLTRSQLRQLQLAWPQQQGHCPLTYHLFIGIIERD</sequence>
<dbReference type="GO" id="GO:0032259">
    <property type="term" value="P:methylation"/>
    <property type="evidence" value="ECO:0007669"/>
    <property type="project" value="UniProtKB-KW"/>
</dbReference>
<dbReference type="InterPro" id="IPR029063">
    <property type="entry name" value="SAM-dependent_MTases_sf"/>
</dbReference>
<dbReference type="EMBL" id="PQGD01000006">
    <property type="protein sequence ID" value="POP49325.1"/>
    <property type="molecule type" value="Genomic_DNA"/>
</dbReference>
<dbReference type="EC" id="2.1.1.197" evidence="3 8"/>
<evidence type="ECO:0000313" key="10">
    <source>
        <dbReference type="EMBL" id="POP49325.1"/>
    </source>
</evidence>
<dbReference type="GO" id="GO:0102130">
    <property type="term" value="F:malonyl-CoA methyltransferase activity"/>
    <property type="evidence" value="ECO:0007669"/>
    <property type="project" value="UniProtKB-EC"/>
</dbReference>
<keyword evidence="4 8" id="KW-0489">Methyltransferase</keyword>
<dbReference type="PANTHER" id="PTHR43464">
    <property type="entry name" value="METHYLTRANSFERASE"/>
    <property type="match status" value="1"/>
</dbReference>
<comment type="caution">
    <text evidence="10">The sequence shown here is derived from an EMBL/GenBank/DDBJ whole genome shotgun (WGS) entry which is preliminary data.</text>
</comment>
<dbReference type="SUPFAM" id="SSF53335">
    <property type="entry name" value="S-adenosyl-L-methionine-dependent methyltransferases"/>
    <property type="match status" value="1"/>
</dbReference>
<dbReference type="GO" id="GO:0008757">
    <property type="term" value="F:S-adenosylmethionine-dependent methyltransferase activity"/>
    <property type="evidence" value="ECO:0007669"/>
    <property type="project" value="InterPro"/>
</dbReference>
<dbReference type="AlphaFoldDB" id="A0A2P5GRZ2"/>
<keyword evidence="6 8" id="KW-0949">S-adenosyl-L-methionine</keyword>
<comment type="function">
    <text evidence="8">Converts the free carboxyl group of a malonyl-thioester to its methyl ester by transfer of a methyl group from S-adenosyl-L-methionine (SAM). It allows to synthesize pimeloyl-ACP via the fatty acid synthetic pathway.</text>
</comment>
<comment type="similarity">
    <text evidence="8">Belongs to the methyltransferase superfamily.</text>
</comment>
<dbReference type="RefSeq" id="WP_103750832.1">
    <property type="nucleotide sequence ID" value="NZ_PQGD01000006.1"/>
</dbReference>
<evidence type="ECO:0000256" key="4">
    <source>
        <dbReference type="ARBA" id="ARBA00022603"/>
    </source>
</evidence>
<gene>
    <name evidence="8" type="primary">bioC</name>
    <name evidence="10" type="ORF">CHU32_09485</name>
</gene>
<dbReference type="InterPro" id="IPR013216">
    <property type="entry name" value="Methyltransf_11"/>
</dbReference>
<evidence type="ECO:0000256" key="5">
    <source>
        <dbReference type="ARBA" id="ARBA00022679"/>
    </source>
</evidence>
<evidence type="ECO:0000256" key="1">
    <source>
        <dbReference type="ARBA" id="ARBA00000852"/>
    </source>
</evidence>
<dbReference type="NCBIfam" id="TIGR02072">
    <property type="entry name" value="BioC"/>
    <property type="match status" value="1"/>
</dbReference>
<evidence type="ECO:0000256" key="6">
    <source>
        <dbReference type="ARBA" id="ARBA00022691"/>
    </source>
</evidence>
<dbReference type="GO" id="GO:0010340">
    <property type="term" value="F:carboxyl-O-methyltransferase activity"/>
    <property type="evidence" value="ECO:0007669"/>
    <property type="project" value="UniProtKB-UniRule"/>
</dbReference>
<feature type="domain" description="Methyltransferase type 11" evidence="9">
    <location>
        <begin position="47"/>
        <end position="138"/>
    </location>
</feature>
<evidence type="ECO:0000259" key="9">
    <source>
        <dbReference type="Pfam" id="PF08241"/>
    </source>
</evidence>
<evidence type="ECO:0000256" key="8">
    <source>
        <dbReference type="HAMAP-Rule" id="MF_00835"/>
    </source>
</evidence>
<organism evidence="10 11">
    <name type="scientific">Superficieibacter electus</name>
    <dbReference type="NCBI Taxonomy" id="2022662"/>
    <lineage>
        <taxon>Bacteria</taxon>
        <taxon>Pseudomonadati</taxon>
        <taxon>Pseudomonadota</taxon>
        <taxon>Gammaproteobacteria</taxon>
        <taxon>Enterobacterales</taxon>
        <taxon>Enterobacteriaceae</taxon>
        <taxon>Superficieibacter</taxon>
    </lineage>
</organism>
<evidence type="ECO:0000256" key="2">
    <source>
        <dbReference type="ARBA" id="ARBA00004746"/>
    </source>
</evidence>
<evidence type="ECO:0000313" key="11">
    <source>
        <dbReference type="Proteomes" id="UP000247005"/>
    </source>
</evidence>
<comment type="pathway">
    <text evidence="2 8">Cofactor biosynthesis; biotin biosynthesis.</text>
</comment>
<keyword evidence="7 8" id="KW-0093">Biotin biosynthesis</keyword>
<dbReference type="PANTHER" id="PTHR43464:SF94">
    <property type="entry name" value="MALONYL-[ACYL-CARRIER PROTEIN] O-METHYLTRANSFERASE"/>
    <property type="match status" value="1"/>
</dbReference>
<accession>A0A2P5GRZ2</accession>
<dbReference type="UniPathway" id="UPA00078"/>
<dbReference type="HAMAP" id="MF_00835">
    <property type="entry name" value="BioC"/>
    <property type="match status" value="1"/>
</dbReference>
<dbReference type="Gene3D" id="3.40.50.150">
    <property type="entry name" value="Vaccinia Virus protein VP39"/>
    <property type="match status" value="1"/>
</dbReference>
<proteinExistence type="inferred from homology"/>
<name>A0A2P5GRZ2_9ENTR</name>
<evidence type="ECO:0000256" key="7">
    <source>
        <dbReference type="ARBA" id="ARBA00022756"/>
    </source>
</evidence>
<evidence type="ECO:0000256" key="3">
    <source>
        <dbReference type="ARBA" id="ARBA00012327"/>
    </source>
</evidence>
<reference evidence="10 11" key="1">
    <citation type="submission" date="2018-01" db="EMBL/GenBank/DDBJ databases">
        <title>Superficieibacter electus gen. nov., sp. nov., an extended-spectrum beta-lactamase possessing member of the Enterobacteriaceae family, isolated from intensive care unit surfaces.</title>
        <authorList>
            <person name="Potter R.F."/>
            <person name="D'Souza A.W."/>
        </authorList>
    </citation>
    <scope>NUCLEOTIDE SEQUENCE [LARGE SCALE GENOMIC DNA]</scope>
    <source>
        <strain evidence="10 11">BP-1</strain>
    </source>
</reference>
<dbReference type="GO" id="GO:0009102">
    <property type="term" value="P:biotin biosynthetic process"/>
    <property type="evidence" value="ECO:0007669"/>
    <property type="project" value="UniProtKB-UniRule"/>
</dbReference>
<dbReference type="OrthoDB" id="9760689at2"/>
<dbReference type="CDD" id="cd02440">
    <property type="entry name" value="AdoMet_MTases"/>
    <property type="match status" value="1"/>
</dbReference>
<dbReference type="Pfam" id="PF08241">
    <property type="entry name" value="Methyltransf_11"/>
    <property type="match status" value="1"/>
</dbReference>
<comment type="catalytic activity">
    <reaction evidence="1 8">
        <text>malonyl-[ACP] + S-adenosyl-L-methionine = malonyl-[ACP] methyl ester + S-adenosyl-L-homocysteine</text>
        <dbReference type="Rhea" id="RHEA:17105"/>
        <dbReference type="Rhea" id="RHEA-COMP:9623"/>
        <dbReference type="Rhea" id="RHEA-COMP:9954"/>
        <dbReference type="ChEBI" id="CHEBI:57856"/>
        <dbReference type="ChEBI" id="CHEBI:59789"/>
        <dbReference type="ChEBI" id="CHEBI:78449"/>
        <dbReference type="ChEBI" id="CHEBI:78845"/>
        <dbReference type="EC" id="2.1.1.197"/>
    </reaction>
</comment>
<dbReference type="InterPro" id="IPR011814">
    <property type="entry name" value="BioC"/>
</dbReference>